<organism evidence="3 4">
    <name type="scientific">Coprinopsis marcescibilis</name>
    <name type="common">Agaric fungus</name>
    <name type="synonym">Psathyrella marcescibilis</name>
    <dbReference type="NCBI Taxonomy" id="230819"/>
    <lineage>
        <taxon>Eukaryota</taxon>
        <taxon>Fungi</taxon>
        <taxon>Dikarya</taxon>
        <taxon>Basidiomycota</taxon>
        <taxon>Agaricomycotina</taxon>
        <taxon>Agaricomycetes</taxon>
        <taxon>Agaricomycetidae</taxon>
        <taxon>Agaricales</taxon>
        <taxon>Agaricineae</taxon>
        <taxon>Psathyrellaceae</taxon>
        <taxon>Coprinopsis</taxon>
    </lineage>
</organism>
<keyword evidence="1" id="KW-1133">Transmembrane helix</keyword>
<reference evidence="3 4" key="1">
    <citation type="journal article" date="2019" name="Nat. Ecol. Evol.">
        <title>Megaphylogeny resolves global patterns of mushroom evolution.</title>
        <authorList>
            <person name="Varga T."/>
            <person name="Krizsan K."/>
            <person name="Foldi C."/>
            <person name="Dima B."/>
            <person name="Sanchez-Garcia M."/>
            <person name="Sanchez-Ramirez S."/>
            <person name="Szollosi G.J."/>
            <person name="Szarkandi J.G."/>
            <person name="Papp V."/>
            <person name="Albert L."/>
            <person name="Andreopoulos W."/>
            <person name="Angelini C."/>
            <person name="Antonin V."/>
            <person name="Barry K.W."/>
            <person name="Bougher N.L."/>
            <person name="Buchanan P."/>
            <person name="Buyck B."/>
            <person name="Bense V."/>
            <person name="Catcheside P."/>
            <person name="Chovatia M."/>
            <person name="Cooper J."/>
            <person name="Damon W."/>
            <person name="Desjardin D."/>
            <person name="Finy P."/>
            <person name="Geml J."/>
            <person name="Haridas S."/>
            <person name="Hughes K."/>
            <person name="Justo A."/>
            <person name="Karasinski D."/>
            <person name="Kautmanova I."/>
            <person name="Kiss B."/>
            <person name="Kocsube S."/>
            <person name="Kotiranta H."/>
            <person name="LaButti K.M."/>
            <person name="Lechner B.E."/>
            <person name="Liimatainen K."/>
            <person name="Lipzen A."/>
            <person name="Lukacs Z."/>
            <person name="Mihaltcheva S."/>
            <person name="Morgado L.N."/>
            <person name="Niskanen T."/>
            <person name="Noordeloos M.E."/>
            <person name="Ohm R.A."/>
            <person name="Ortiz-Santana B."/>
            <person name="Ovrebo C."/>
            <person name="Racz N."/>
            <person name="Riley R."/>
            <person name="Savchenko A."/>
            <person name="Shiryaev A."/>
            <person name="Soop K."/>
            <person name="Spirin V."/>
            <person name="Szebenyi C."/>
            <person name="Tomsovsky M."/>
            <person name="Tulloss R.E."/>
            <person name="Uehling J."/>
            <person name="Grigoriev I.V."/>
            <person name="Vagvolgyi C."/>
            <person name="Papp T."/>
            <person name="Martin F.M."/>
            <person name="Miettinen O."/>
            <person name="Hibbett D.S."/>
            <person name="Nagy L.G."/>
        </authorList>
    </citation>
    <scope>NUCLEOTIDE SEQUENCE [LARGE SCALE GENOMIC DNA]</scope>
    <source>
        <strain evidence="3 4">CBS 121175</strain>
    </source>
</reference>
<dbReference type="OrthoDB" id="2958007at2759"/>
<keyword evidence="1" id="KW-0472">Membrane</keyword>
<proteinExistence type="predicted"/>
<evidence type="ECO:0000256" key="1">
    <source>
        <dbReference type="SAM" id="Phobius"/>
    </source>
</evidence>
<gene>
    <name evidence="3" type="ORF">FA15DRAFT_656154</name>
</gene>
<feature type="transmembrane region" description="Helical" evidence="1">
    <location>
        <begin position="179"/>
        <end position="203"/>
    </location>
</feature>
<dbReference type="EMBL" id="ML210205">
    <property type="protein sequence ID" value="TFK24193.1"/>
    <property type="molecule type" value="Genomic_DNA"/>
</dbReference>
<name>A0A5C3KWF2_COPMA</name>
<feature type="transmembrane region" description="Helical" evidence="1">
    <location>
        <begin position="223"/>
        <end position="244"/>
    </location>
</feature>
<dbReference type="InterPro" id="IPR045340">
    <property type="entry name" value="DUF6533"/>
</dbReference>
<feature type="domain" description="DUF6533" evidence="2">
    <location>
        <begin position="35"/>
        <end position="59"/>
    </location>
</feature>
<dbReference type="STRING" id="230819.A0A5C3KWF2"/>
<dbReference type="AlphaFoldDB" id="A0A5C3KWF2"/>
<dbReference type="Proteomes" id="UP000307440">
    <property type="component" value="Unassembled WGS sequence"/>
</dbReference>
<keyword evidence="1" id="KW-0812">Transmembrane</keyword>
<accession>A0A5C3KWF2</accession>
<feature type="transmembrane region" description="Helical" evidence="1">
    <location>
        <begin position="116"/>
        <end position="138"/>
    </location>
</feature>
<evidence type="ECO:0000313" key="4">
    <source>
        <dbReference type="Proteomes" id="UP000307440"/>
    </source>
</evidence>
<sequence>MDPQTILREVPFIASLVRVRQIGNSQQVAISTVLVKYIWAAPWSLVKVLFLLTRYLAFVEVGFMVAYMFEGRVGLSPVICEVYFGIGGLTIVASIALAEAIFFVRVYAISNRSRAMFLYLTFQWAAIHIAQFVLMGFITRNLESRALDDLTPMTDQDNDDFTAVLGRCFPGPRLRALTLATALFALPVLSGTTLVGIMMYLGFKKFRHVRATALTTIYFRDGLVYYVVLAGLSIVNIGLCLSIVAPTNIVLGEFQGVLYTILSCRLVLNLRQGPYPDSRSGAAKLSRRAQVAGIDQRVTRARTQEGPDSNGARTSKLSSFLPIQGLLGLEAEVYRYTQGVQVESKLLGVGLEYQNVK</sequence>
<evidence type="ECO:0000313" key="3">
    <source>
        <dbReference type="EMBL" id="TFK24193.1"/>
    </source>
</evidence>
<evidence type="ECO:0000259" key="2">
    <source>
        <dbReference type="Pfam" id="PF20151"/>
    </source>
</evidence>
<feature type="transmembrane region" description="Helical" evidence="1">
    <location>
        <begin position="82"/>
        <end position="104"/>
    </location>
</feature>
<protein>
    <recommendedName>
        <fullName evidence="2">DUF6533 domain-containing protein</fullName>
    </recommendedName>
</protein>
<feature type="transmembrane region" description="Helical" evidence="1">
    <location>
        <begin position="48"/>
        <end position="70"/>
    </location>
</feature>
<keyword evidence="4" id="KW-1185">Reference proteome</keyword>
<dbReference type="Pfam" id="PF20151">
    <property type="entry name" value="DUF6533"/>
    <property type="match status" value="1"/>
</dbReference>